<evidence type="ECO:0000313" key="2">
    <source>
        <dbReference type="Proteomes" id="UP000789901"/>
    </source>
</evidence>
<accession>A0ABN7UTW2</accession>
<sequence length="66" mass="7973">MTMLMQHIIWHIILKPTNNSEEHEYGALRIFKSATVVLNKLDIDIDLWYGNLVIYIYRDDFRYQSL</sequence>
<evidence type="ECO:0000313" key="1">
    <source>
        <dbReference type="EMBL" id="CAG8674738.1"/>
    </source>
</evidence>
<name>A0ABN7UTW2_GIGMA</name>
<comment type="caution">
    <text evidence="1">The sequence shown here is derived from an EMBL/GenBank/DDBJ whole genome shotgun (WGS) entry which is preliminary data.</text>
</comment>
<keyword evidence="2" id="KW-1185">Reference proteome</keyword>
<proteinExistence type="predicted"/>
<gene>
    <name evidence="1" type="ORF">GMARGA_LOCUS10626</name>
</gene>
<dbReference type="EMBL" id="CAJVQB010005990">
    <property type="protein sequence ID" value="CAG8674738.1"/>
    <property type="molecule type" value="Genomic_DNA"/>
</dbReference>
<dbReference type="Proteomes" id="UP000789901">
    <property type="component" value="Unassembled WGS sequence"/>
</dbReference>
<organism evidence="1 2">
    <name type="scientific">Gigaspora margarita</name>
    <dbReference type="NCBI Taxonomy" id="4874"/>
    <lineage>
        <taxon>Eukaryota</taxon>
        <taxon>Fungi</taxon>
        <taxon>Fungi incertae sedis</taxon>
        <taxon>Mucoromycota</taxon>
        <taxon>Glomeromycotina</taxon>
        <taxon>Glomeromycetes</taxon>
        <taxon>Diversisporales</taxon>
        <taxon>Gigasporaceae</taxon>
        <taxon>Gigaspora</taxon>
    </lineage>
</organism>
<reference evidence="1 2" key="1">
    <citation type="submission" date="2021-06" db="EMBL/GenBank/DDBJ databases">
        <authorList>
            <person name="Kallberg Y."/>
            <person name="Tangrot J."/>
            <person name="Rosling A."/>
        </authorList>
    </citation>
    <scope>NUCLEOTIDE SEQUENCE [LARGE SCALE GENOMIC DNA]</scope>
    <source>
        <strain evidence="1 2">120-4 pot B 10/14</strain>
    </source>
</reference>
<protein>
    <submittedName>
        <fullName evidence="1">42461_t:CDS:1</fullName>
    </submittedName>
</protein>